<dbReference type="RefSeq" id="WP_116556461.1">
    <property type="nucleotide sequence ID" value="NZ_QDKM01000001.1"/>
</dbReference>
<reference evidence="2 3" key="1">
    <citation type="submission" date="2018-04" db="EMBL/GenBank/DDBJ databases">
        <title>Pararhodobacter oceanense sp. nov., isolated from marine intertidal sediment.</title>
        <authorList>
            <person name="Wang X.-L."/>
            <person name="Du Z.-J."/>
        </authorList>
    </citation>
    <scope>NUCLEOTIDE SEQUENCE [LARGE SCALE GENOMIC DNA]</scope>
    <source>
        <strain evidence="2 3">AM505</strain>
    </source>
</reference>
<dbReference type="CDD" id="cd02440">
    <property type="entry name" value="AdoMet_MTases"/>
    <property type="match status" value="1"/>
</dbReference>
<dbReference type="EMBL" id="QDKM01000001">
    <property type="protein sequence ID" value="PVH30058.1"/>
    <property type="molecule type" value="Genomic_DNA"/>
</dbReference>
<dbReference type="InterPro" id="IPR029063">
    <property type="entry name" value="SAM-dependent_MTases_sf"/>
</dbReference>
<accession>A0A2T8HXC3</accession>
<dbReference type="InterPro" id="IPR013217">
    <property type="entry name" value="Methyltransf_12"/>
</dbReference>
<protein>
    <submittedName>
        <fullName evidence="2">SAM-dependent methyltransferase</fullName>
    </submittedName>
</protein>
<dbReference type="SUPFAM" id="SSF53335">
    <property type="entry name" value="S-adenosyl-L-methionine-dependent methyltransferases"/>
    <property type="match status" value="1"/>
</dbReference>
<dbReference type="AlphaFoldDB" id="A0A2T8HXC3"/>
<comment type="caution">
    <text evidence="2">The sequence shown here is derived from an EMBL/GenBank/DDBJ whole genome shotgun (WGS) entry which is preliminary data.</text>
</comment>
<dbReference type="OrthoDB" id="5642573at2"/>
<proteinExistence type="predicted"/>
<dbReference type="GO" id="GO:0008168">
    <property type="term" value="F:methyltransferase activity"/>
    <property type="evidence" value="ECO:0007669"/>
    <property type="project" value="UniProtKB-KW"/>
</dbReference>
<gene>
    <name evidence="2" type="ORF">DDE20_00305</name>
</gene>
<sequence length="207" mass="22308">MSITDPFWDKAARKYNASKIGNVPAYERTLDHTRAYLTPDANVLEIGCGTASTALLLAPDVAAYTASDISTEMVEIGREKARAAGIDNLRNLHATLGDPQIGPGPYDAVLGFNLLHLMPDVESAARQVHALLKPGGMFISKTACLSGWRGLLRVPIAGMRLFGKAPWVTFMSTEVLESHIRAAGFEIVESFDPSGSPMGHFVAARRL</sequence>
<keyword evidence="2" id="KW-0808">Transferase</keyword>
<dbReference type="PANTHER" id="PTHR43861">
    <property type="entry name" value="TRANS-ACONITATE 2-METHYLTRANSFERASE-RELATED"/>
    <property type="match status" value="1"/>
</dbReference>
<evidence type="ECO:0000313" key="3">
    <source>
        <dbReference type="Proteomes" id="UP000245911"/>
    </source>
</evidence>
<dbReference type="Proteomes" id="UP000245911">
    <property type="component" value="Unassembled WGS sequence"/>
</dbReference>
<dbReference type="Pfam" id="PF08242">
    <property type="entry name" value="Methyltransf_12"/>
    <property type="match status" value="1"/>
</dbReference>
<keyword evidence="3" id="KW-1185">Reference proteome</keyword>
<organism evidence="2 3">
    <name type="scientific">Pararhodobacter oceanensis</name>
    <dbReference type="NCBI Taxonomy" id="2172121"/>
    <lineage>
        <taxon>Bacteria</taxon>
        <taxon>Pseudomonadati</taxon>
        <taxon>Pseudomonadota</taxon>
        <taxon>Alphaproteobacteria</taxon>
        <taxon>Rhodobacterales</taxon>
        <taxon>Paracoccaceae</taxon>
        <taxon>Pararhodobacter</taxon>
    </lineage>
</organism>
<dbReference type="Gene3D" id="3.40.50.150">
    <property type="entry name" value="Vaccinia Virus protein VP39"/>
    <property type="match status" value="1"/>
</dbReference>
<feature type="domain" description="Methyltransferase type 12" evidence="1">
    <location>
        <begin position="44"/>
        <end position="138"/>
    </location>
</feature>
<dbReference type="PANTHER" id="PTHR43861:SF1">
    <property type="entry name" value="TRANS-ACONITATE 2-METHYLTRANSFERASE"/>
    <property type="match status" value="1"/>
</dbReference>
<keyword evidence="2" id="KW-0489">Methyltransferase</keyword>
<evidence type="ECO:0000259" key="1">
    <source>
        <dbReference type="Pfam" id="PF08242"/>
    </source>
</evidence>
<name>A0A2T8HXC3_9RHOB</name>
<evidence type="ECO:0000313" key="2">
    <source>
        <dbReference type="EMBL" id="PVH30058.1"/>
    </source>
</evidence>
<dbReference type="GO" id="GO:0032259">
    <property type="term" value="P:methylation"/>
    <property type="evidence" value="ECO:0007669"/>
    <property type="project" value="UniProtKB-KW"/>
</dbReference>